<dbReference type="SUPFAM" id="SSF53335">
    <property type="entry name" value="S-adenosyl-L-methionine-dependent methyltransferases"/>
    <property type="match status" value="1"/>
</dbReference>
<dbReference type="CDD" id="cd02440">
    <property type="entry name" value="AdoMet_MTases"/>
    <property type="match status" value="1"/>
</dbReference>
<dbReference type="PANTHER" id="PTHR11579:SF0">
    <property type="entry name" value="PROTEIN-L-ISOASPARTATE(D-ASPARTATE) O-METHYLTRANSFERASE"/>
    <property type="match status" value="1"/>
</dbReference>
<evidence type="ECO:0000313" key="13">
    <source>
        <dbReference type="EMBL" id="MFC7329522.1"/>
    </source>
</evidence>
<evidence type="ECO:0000256" key="10">
    <source>
        <dbReference type="ARBA" id="ARBA00031323"/>
    </source>
</evidence>
<reference evidence="14" key="1">
    <citation type="journal article" date="2019" name="Int. J. Syst. Evol. Microbiol.">
        <title>The Global Catalogue of Microorganisms (GCM) 10K type strain sequencing project: providing services to taxonomists for standard genome sequencing and annotation.</title>
        <authorList>
            <consortium name="The Broad Institute Genomics Platform"/>
            <consortium name="The Broad Institute Genome Sequencing Center for Infectious Disease"/>
            <person name="Wu L."/>
            <person name="Ma J."/>
        </authorList>
    </citation>
    <scope>NUCLEOTIDE SEQUENCE [LARGE SCALE GENOMIC DNA]</scope>
    <source>
        <strain evidence="14">CGMCC 4.7382</strain>
    </source>
</reference>
<evidence type="ECO:0000256" key="6">
    <source>
        <dbReference type="ARBA" id="ARBA00022603"/>
    </source>
</evidence>
<dbReference type="GO" id="GO:0032259">
    <property type="term" value="P:methylation"/>
    <property type="evidence" value="ECO:0007669"/>
    <property type="project" value="UniProtKB-KW"/>
</dbReference>
<keyword evidence="5" id="KW-0963">Cytoplasm</keyword>
<evidence type="ECO:0000256" key="12">
    <source>
        <dbReference type="SAM" id="MobiDB-lite"/>
    </source>
</evidence>
<dbReference type="EMBL" id="JBHTBH010000008">
    <property type="protein sequence ID" value="MFC7329522.1"/>
    <property type="molecule type" value="Genomic_DNA"/>
</dbReference>
<comment type="subcellular location">
    <subcellularLocation>
        <location evidence="1">Cytoplasm</location>
    </subcellularLocation>
</comment>
<evidence type="ECO:0000256" key="1">
    <source>
        <dbReference type="ARBA" id="ARBA00004496"/>
    </source>
</evidence>
<comment type="similarity">
    <text evidence="2">Belongs to the methyltransferase superfamily. L-isoaspartyl/D-aspartyl protein methyltransferase family.</text>
</comment>
<keyword evidence="8" id="KW-0949">S-adenosyl-L-methionine</keyword>
<name>A0ABW2KK54_9ACTN</name>
<dbReference type="Gene3D" id="3.40.50.150">
    <property type="entry name" value="Vaccinia Virus protein VP39"/>
    <property type="match status" value="1"/>
</dbReference>
<dbReference type="RefSeq" id="WP_379872174.1">
    <property type="nucleotide sequence ID" value="NZ_JBHTBH010000008.1"/>
</dbReference>
<evidence type="ECO:0000256" key="11">
    <source>
        <dbReference type="ARBA" id="ARBA00031350"/>
    </source>
</evidence>
<evidence type="ECO:0000256" key="9">
    <source>
        <dbReference type="ARBA" id="ARBA00030757"/>
    </source>
</evidence>
<gene>
    <name evidence="13" type="ORF">ACFQRF_17460</name>
</gene>
<sequence length="348" mass="37333">MPVRRADSPEEWLAVCYTDQPIITQLDDGDGNGRGYVSSSASMPTTVAMMLDALHLDAGMRVLEIGTGTGYNAALLASRTGAENVTSVEVDPAVAEAAAAALKATGWPVRVVTADGTGGHSLGAPYDRVLATAAVQRVPYAWVRQTVPGGRIVAPWGTVFHNGALLRLRVGEDGTASGHFGGNVAFMWVRDQRPPHGVVREHVRPEHDYVETTTELHPYHALSVFDASFAIGLRVPEMTSVVVYDNDDPHGGAYTAYLMDTFAGSWASWRVGTGARSYGVRQHGARRLFDELATAYAWWEAAGKPPHTRFGLTVRPDGQTVWLDHPEHPIGSPSDVTGSARRTAATHG</sequence>
<dbReference type="GO" id="GO:0008168">
    <property type="term" value="F:methyltransferase activity"/>
    <property type="evidence" value="ECO:0007669"/>
    <property type="project" value="UniProtKB-KW"/>
</dbReference>
<evidence type="ECO:0000313" key="14">
    <source>
        <dbReference type="Proteomes" id="UP001596540"/>
    </source>
</evidence>
<evidence type="ECO:0000256" key="3">
    <source>
        <dbReference type="ARBA" id="ARBA00011890"/>
    </source>
</evidence>
<keyword evidence="6 13" id="KW-0489">Methyltransferase</keyword>
<keyword evidence="7" id="KW-0808">Transferase</keyword>
<dbReference type="Proteomes" id="UP001596540">
    <property type="component" value="Unassembled WGS sequence"/>
</dbReference>
<evidence type="ECO:0000256" key="5">
    <source>
        <dbReference type="ARBA" id="ARBA00022490"/>
    </source>
</evidence>
<dbReference type="InterPro" id="IPR029063">
    <property type="entry name" value="SAM-dependent_MTases_sf"/>
</dbReference>
<evidence type="ECO:0000256" key="7">
    <source>
        <dbReference type="ARBA" id="ARBA00022679"/>
    </source>
</evidence>
<organism evidence="13 14">
    <name type="scientific">Marinactinospora rubrisoli</name>
    <dbReference type="NCBI Taxonomy" id="2715399"/>
    <lineage>
        <taxon>Bacteria</taxon>
        <taxon>Bacillati</taxon>
        <taxon>Actinomycetota</taxon>
        <taxon>Actinomycetes</taxon>
        <taxon>Streptosporangiales</taxon>
        <taxon>Nocardiopsidaceae</taxon>
        <taxon>Marinactinospora</taxon>
    </lineage>
</organism>
<dbReference type="InterPro" id="IPR000682">
    <property type="entry name" value="PCMT"/>
</dbReference>
<comment type="caution">
    <text evidence="13">The sequence shown here is derived from an EMBL/GenBank/DDBJ whole genome shotgun (WGS) entry which is preliminary data.</text>
</comment>
<evidence type="ECO:0000256" key="8">
    <source>
        <dbReference type="ARBA" id="ARBA00022691"/>
    </source>
</evidence>
<evidence type="ECO:0000256" key="4">
    <source>
        <dbReference type="ARBA" id="ARBA00013346"/>
    </source>
</evidence>
<keyword evidence="14" id="KW-1185">Reference proteome</keyword>
<feature type="region of interest" description="Disordered" evidence="12">
    <location>
        <begin position="325"/>
        <end position="348"/>
    </location>
</feature>
<protein>
    <recommendedName>
        <fullName evidence="4">Protein-L-isoaspartate O-methyltransferase</fullName>
        <ecNumber evidence="3">2.1.1.77</ecNumber>
    </recommendedName>
    <alternativeName>
        <fullName evidence="11">L-isoaspartyl protein carboxyl methyltransferase</fullName>
    </alternativeName>
    <alternativeName>
        <fullName evidence="9">Protein L-isoaspartyl methyltransferase</fullName>
    </alternativeName>
    <alternativeName>
        <fullName evidence="10">Protein-beta-aspartate methyltransferase</fullName>
    </alternativeName>
</protein>
<dbReference type="Pfam" id="PF01135">
    <property type="entry name" value="PCMT"/>
    <property type="match status" value="1"/>
</dbReference>
<dbReference type="PANTHER" id="PTHR11579">
    <property type="entry name" value="PROTEIN-L-ISOASPARTATE O-METHYLTRANSFERASE"/>
    <property type="match status" value="1"/>
</dbReference>
<dbReference type="EC" id="2.1.1.77" evidence="3"/>
<proteinExistence type="inferred from homology"/>
<evidence type="ECO:0000256" key="2">
    <source>
        <dbReference type="ARBA" id="ARBA00005369"/>
    </source>
</evidence>
<accession>A0ABW2KK54</accession>